<feature type="region of interest" description="Disordered" evidence="2">
    <location>
        <begin position="1"/>
        <end position="24"/>
    </location>
</feature>
<dbReference type="EMBL" id="BAABLW010000002">
    <property type="protein sequence ID" value="GAA4912793.1"/>
    <property type="molecule type" value="Genomic_DNA"/>
</dbReference>
<feature type="short sequence motif" description="Histidine triad motif" evidence="1">
    <location>
        <begin position="140"/>
        <end position="144"/>
    </location>
</feature>
<dbReference type="SUPFAM" id="SSF54197">
    <property type="entry name" value="HIT-like"/>
    <property type="match status" value="1"/>
</dbReference>
<proteinExistence type="predicted"/>
<reference evidence="5" key="1">
    <citation type="journal article" date="2019" name="Int. J. Syst. Evol. Microbiol.">
        <title>The Global Catalogue of Microorganisms (GCM) 10K type strain sequencing project: providing services to taxonomists for standard genome sequencing and annotation.</title>
        <authorList>
            <consortium name="The Broad Institute Genomics Platform"/>
            <consortium name="The Broad Institute Genome Sequencing Center for Infectious Disease"/>
            <person name="Wu L."/>
            <person name="Ma J."/>
        </authorList>
    </citation>
    <scope>NUCLEOTIDE SEQUENCE [LARGE SCALE GENOMIC DNA]</scope>
    <source>
        <strain evidence="5">JCM 19129</strain>
    </source>
</reference>
<sequence>MSGHDDVPGTAAGSRGDPELTRDEPLWRSHAPAGYVCPFCQLAAGNTSDPGNRCELSDLVYQDEDLLVFIACDGFGPHPGHAMITPVAHREALYDLEDELLAKIGVMSRQVALAMKLAWQPEGTSVRQHNEPAGNQHVWHYHLHVFPRYGDDMLYRQIRHPLDVEFRAQRAQELKSALQTVLSDEKPGS</sequence>
<dbReference type="Pfam" id="PF01230">
    <property type="entry name" value="HIT"/>
    <property type="match status" value="1"/>
</dbReference>
<dbReference type="InterPro" id="IPR001310">
    <property type="entry name" value="Histidine_triad_HIT"/>
</dbReference>
<accession>A0ABP9FTG6</accession>
<protein>
    <recommendedName>
        <fullName evidence="3">HIT domain-containing protein</fullName>
    </recommendedName>
</protein>
<evidence type="ECO:0000256" key="2">
    <source>
        <dbReference type="SAM" id="MobiDB-lite"/>
    </source>
</evidence>
<keyword evidence="5" id="KW-1185">Reference proteome</keyword>
<name>A0ABP9FTG6_9MICC</name>
<evidence type="ECO:0000259" key="3">
    <source>
        <dbReference type="PROSITE" id="PS51084"/>
    </source>
</evidence>
<evidence type="ECO:0000313" key="5">
    <source>
        <dbReference type="Proteomes" id="UP001500368"/>
    </source>
</evidence>
<evidence type="ECO:0000256" key="1">
    <source>
        <dbReference type="PROSITE-ProRule" id="PRU00464"/>
    </source>
</evidence>
<dbReference type="InterPro" id="IPR036265">
    <property type="entry name" value="HIT-like_sf"/>
</dbReference>
<organism evidence="4 5">
    <name type="scientific">Nesterenkonia rhizosphaerae</name>
    <dbReference type="NCBI Taxonomy" id="1348272"/>
    <lineage>
        <taxon>Bacteria</taxon>
        <taxon>Bacillati</taxon>
        <taxon>Actinomycetota</taxon>
        <taxon>Actinomycetes</taxon>
        <taxon>Micrococcales</taxon>
        <taxon>Micrococcaceae</taxon>
        <taxon>Nesterenkonia</taxon>
    </lineage>
</organism>
<dbReference type="PROSITE" id="PS51084">
    <property type="entry name" value="HIT_2"/>
    <property type="match status" value="1"/>
</dbReference>
<dbReference type="PANTHER" id="PTHR46648:SF1">
    <property type="entry name" value="ADENOSINE 5'-MONOPHOSPHORAMIDASE HNT1"/>
    <property type="match status" value="1"/>
</dbReference>
<comment type="caution">
    <text evidence="4">The sequence shown here is derived from an EMBL/GenBank/DDBJ whole genome shotgun (WGS) entry which is preliminary data.</text>
</comment>
<dbReference type="Gene3D" id="3.30.428.10">
    <property type="entry name" value="HIT-like"/>
    <property type="match status" value="1"/>
</dbReference>
<gene>
    <name evidence="4" type="ORF">GCM10025790_04270</name>
</gene>
<dbReference type="PANTHER" id="PTHR46648">
    <property type="entry name" value="HIT FAMILY PROTEIN 1"/>
    <property type="match status" value="1"/>
</dbReference>
<evidence type="ECO:0000313" key="4">
    <source>
        <dbReference type="EMBL" id="GAA4912793.1"/>
    </source>
</evidence>
<feature type="domain" description="HIT" evidence="3">
    <location>
        <begin position="38"/>
        <end position="155"/>
    </location>
</feature>
<dbReference type="Proteomes" id="UP001500368">
    <property type="component" value="Unassembled WGS sequence"/>
</dbReference>
<dbReference type="RefSeq" id="WP_345476444.1">
    <property type="nucleotide sequence ID" value="NZ_BAABLW010000002.1"/>
</dbReference>
<dbReference type="InterPro" id="IPR011146">
    <property type="entry name" value="HIT-like"/>
</dbReference>